<dbReference type="AlphaFoldDB" id="A0A3E2TSE5"/>
<evidence type="ECO:0000256" key="3">
    <source>
        <dbReference type="ARBA" id="ARBA00022490"/>
    </source>
</evidence>
<dbReference type="GO" id="GO:0030428">
    <property type="term" value="C:cell septum"/>
    <property type="evidence" value="ECO:0007669"/>
    <property type="project" value="TreeGrafter"/>
</dbReference>
<dbReference type="GO" id="GO:0032153">
    <property type="term" value="C:cell division site"/>
    <property type="evidence" value="ECO:0007669"/>
    <property type="project" value="TreeGrafter"/>
</dbReference>
<evidence type="ECO:0000256" key="4">
    <source>
        <dbReference type="ARBA" id="ARBA00022618"/>
    </source>
</evidence>
<feature type="coiled-coil region" evidence="10">
    <location>
        <begin position="67"/>
        <end position="129"/>
    </location>
</feature>
<dbReference type="Proteomes" id="UP000261231">
    <property type="component" value="Unassembled WGS sequence"/>
</dbReference>
<keyword evidence="4 11" id="KW-0132">Cell division</keyword>
<dbReference type="InterPro" id="IPR036192">
    <property type="entry name" value="Cell_div_ZapA-like_sf"/>
</dbReference>
<keyword evidence="14" id="KW-1185">Reference proteome</keyword>
<dbReference type="Pfam" id="PF05164">
    <property type="entry name" value="ZapA"/>
    <property type="match status" value="1"/>
</dbReference>
<keyword evidence="10" id="KW-0175">Coiled coil</keyword>
<dbReference type="Proteomes" id="UP000260773">
    <property type="component" value="Unassembled WGS sequence"/>
</dbReference>
<gene>
    <name evidence="11" type="primary">zapA</name>
    <name evidence="11" type="ORF">DW070_01970</name>
    <name evidence="12" type="ORF">DW747_09295</name>
</gene>
<evidence type="ECO:0000313" key="13">
    <source>
        <dbReference type="Proteomes" id="UP000260773"/>
    </source>
</evidence>
<dbReference type="SUPFAM" id="SSF102829">
    <property type="entry name" value="Cell division protein ZapA-like"/>
    <property type="match status" value="1"/>
</dbReference>
<evidence type="ECO:0000256" key="2">
    <source>
        <dbReference type="ARBA" id="ARBA00015195"/>
    </source>
</evidence>
<comment type="caution">
    <text evidence="11">The sequence shown here is derived from an EMBL/GenBank/DDBJ whole genome shotgun (WGS) entry which is preliminary data.</text>
</comment>
<name>A0A3E2TSE5_9FIRM</name>
<comment type="function">
    <text evidence="7">Activator of cell division through the inhibition of FtsZ GTPase activity, therefore promoting FtsZ assembly into bundles of protofilaments necessary for the formation of the division Z ring. It is recruited early at mid-cell but it is not essential for cell division.</text>
</comment>
<keyword evidence="6" id="KW-0131">Cell cycle</keyword>
<organism evidence="11 13">
    <name type="scientific">Coprococcus catus</name>
    <dbReference type="NCBI Taxonomy" id="116085"/>
    <lineage>
        <taxon>Bacteria</taxon>
        <taxon>Bacillati</taxon>
        <taxon>Bacillota</taxon>
        <taxon>Clostridia</taxon>
        <taxon>Lachnospirales</taxon>
        <taxon>Lachnospiraceae</taxon>
        <taxon>Coprococcus</taxon>
    </lineage>
</organism>
<evidence type="ECO:0000313" key="11">
    <source>
        <dbReference type="EMBL" id="RGB81952.1"/>
    </source>
</evidence>
<evidence type="ECO:0000256" key="8">
    <source>
        <dbReference type="ARBA" id="ARBA00026068"/>
    </source>
</evidence>
<dbReference type="GO" id="GO:0005829">
    <property type="term" value="C:cytosol"/>
    <property type="evidence" value="ECO:0007669"/>
    <property type="project" value="TreeGrafter"/>
</dbReference>
<dbReference type="GO" id="GO:0043093">
    <property type="term" value="P:FtsZ-dependent cytokinesis"/>
    <property type="evidence" value="ECO:0007669"/>
    <property type="project" value="TreeGrafter"/>
</dbReference>
<dbReference type="RefSeq" id="WP_015514158.1">
    <property type="nucleotide sequence ID" value="NZ_JAJCNA010000026.1"/>
</dbReference>
<dbReference type="PANTHER" id="PTHR34981">
    <property type="entry name" value="CELL DIVISION PROTEIN ZAPA"/>
    <property type="match status" value="1"/>
</dbReference>
<dbReference type="Gene3D" id="6.10.250.790">
    <property type="match status" value="1"/>
</dbReference>
<dbReference type="InterPro" id="IPR007838">
    <property type="entry name" value="Cell_div_ZapA-like"/>
</dbReference>
<dbReference type="EMBL" id="QVEP01000003">
    <property type="protein sequence ID" value="RGB81952.1"/>
    <property type="molecule type" value="Genomic_DNA"/>
</dbReference>
<comment type="subunit">
    <text evidence="8">Homodimer. Interacts with FtsZ.</text>
</comment>
<dbReference type="InterPro" id="IPR053712">
    <property type="entry name" value="Bac_CellDiv_Activator"/>
</dbReference>
<evidence type="ECO:0000313" key="14">
    <source>
        <dbReference type="Proteomes" id="UP000261231"/>
    </source>
</evidence>
<evidence type="ECO:0000256" key="7">
    <source>
        <dbReference type="ARBA" id="ARBA00024910"/>
    </source>
</evidence>
<accession>A0A3E2TSE5</accession>
<dbReference type="GO" id="GO:0000921">
    <property type="term" value="P:septin ring assembly"/>
    <property type="evidence" value="ECO:0007669"/>
    <property type="project" value="TreeGrafter"/>
</dbReference>
<sequence length="135" mass="15698">MASKTDVQVLLGGKVYTLSGYESEEYLQKIALYINNKMTELNQMPGYKRMGSDMQKTLLELNMADDYYKARKRISELEADLEDKDKAEYDLKHELISAQIQLDESTKKIDQLKDEINELQKQIVKLEAKAERQND</sequence>
<dbReference type="EMBL" id="QVFD01000007">
    <property type="protein sequence ID" value="RGC47085.1"/>
    <property type="molecule type" value="Genomic_DNA"/>
</dbReference>
<dbReference type="PANTHER" id="PTHR34981:SF1">
    <property type="entry name" value="CELL DIVISION PROTEIN ZAPA"/>
    <property type="match status" value="1"/>
</dbReference>
<comment type="subcellular location">
    <subcellularLocation>
        <location evidence="1">Cytoplasm</location>
    </subcellularLocation>
</comment>
<protein>
    <recommendedName>
        <fullName evidence="2">Cell division protein ZapA</fullName>
    </recommendedName>
    <alternativeName>
        <fullName evidence="9">Z ring-associated protein ZapA</fullName>
    </alternativeName>
</protein>
<evidence type="ECO:0000256" key="1">
    <source>
        <dbReference type="ARBA" id="ARBA00004496"/>
    </source>
</evidence>
<evidence type="ECO:0000313" key="12">
    <source>
        <dbReference type="EMBL" id="RGC47085.1"/>
    </source>
</evidence>
<evidence type="ECO:0000256" key="10">
    <source>
        <dbReference type="SAM" id="Coils"/>
    </source>
</evidence>
<dbReference type="OrthoDB" id="1826286at2"/>
<keyword evidence="5" id="KW-0717">Septation</keyword>
<evidence type="ECO:0000256" key="9">
    <source>
        <dbReference type="ARBA" id="ARBA00033158"/>
    </source>
</evidence>
<keyword evidence="3" id="KW-0963">Cytoplasm</keyword>
<evidence type="ECO:0000256" key="6">
    <source>
        <dbReference type="ARBA" id="ARBA00023306"/>
    </source>
</evidence>
<reference evidence="13 14" key="1">
    <citation type="submission" date="2018-08" db="EMBL/GenBank/DDBJ databases">
        <title>A genome reference for cultivated species of the human gut microbiota.</title>
        <authorList>
            <person name="Zou Y."/>
            <person name="Xue W."/>
            <person name="Luo G."/>
        </authorList>
    </citation>
    <scope>NUCLEOTIDE SEQUENCE [LARGE SCALE GENOMIC DNA]</scope>
    <source>
        <strain evidence="11 13">AF45-17</strain>
        <strain evidence="12 14">AM28-39</strain>
    </source>
</reference>
<evidence type="ECO:0000256" key="5">
    <source>
        <dbReference type="ARBA" id="ARBA00023210"/>
    </source>
</evidence>
<dbReference type="GO" id="GO:0000917">
    <property type="term" value="P:division septum assembly"/>
    <property type="evidence" value="ECO:0007669"/>
    <property type="project" value="UniProtKB-KW"/>
</dbReference>
<proteinExistence type="predicted"/>